<name>A0A6A6QQ25_9PEZI</name>
<feature type="region of interest" description="Disordered" evidence="1">
    <location>
        <begin position="1"/>
        <end position="50"/>
    </location>
</feature>
<feature type="compositionally biased region" description="Basic and acidic residues" evidence="1">
    <location>
        <begin position="308"/>
        <end position="325"/>
    </location>
</feature>
<organism evidence="2 3">
    <name type="scientific">Lophium mytilinum</name>
    <dbReference type="NCBI Taxonomy" id="390894"/>
    <lineage>
        <taxon>Eukaryota</taxon>
        <taxon>Fungi</taxon>
        <taxon>Dikarya</taxon>
        <taxon>Ascomycota</taxon>
        <taxon>Pezizomycotina</taxon>
        <taxon>Dothideomycetes</taxon>
        <taxon>Pleosporomycetidae</taxon>
        <taxon>Mytilinidiales</taxon>
        <taxon>Mytilinidiaceae</taxon>
        <taxon>Lophium</taxon>
    </lineage>
</organism>
<sequence>MANNQDNFANDSGFPSSTAQNSAAAGSSTSASTHARSTISLGDSRYPQPQTIQPYLNAPLEYQIQLPIPPNPSFQSLRQTPTRHVPFPNPIYVPSITTQPNLTVKIQSLIKVRRDLDWINALALHGSNPFTDKTTADRFKFYYREYNRLRSEVLTDVENLFVQFGAILPGTKIGVPDRVAKDWVKRNYGVILDDSSGDRAMDDRTLLQAAKAAEAAKRLTVVEEAKEMTVEEQAKSFHNPIRELESVVGNRPFSSYENMKGKPIQLRDTDHPRKQWIKLRNWNWRDAARMGGLREEEPLSPKSKKRKAIDDPLKGSSKRKMDEFGQRIYAT</sequence>
<feature type="region of interest" description="Disordered" evidence="1">
    <location>
        <begin position="292"/>
        <end position="331"/>
    </location>
</feature>
<dbReference type="EMBL" id="MU004190">
    <property type="protein sequence ID" value="KAF2494588.1"/>
    <property type="molecule type" value="Genomic_DNA"/>
</dbReference>
<reference evidence="2" key="1">
    <citation type="journal article" date="2020" name="Stud. Mycol.">
        <title>101 Dothideomycetes genomes: a test case for predicting lifestyles and emergence of pathogens.</title>
        <authorList>
            <person name="Haridas S."/>
            <person name="Albert R."/>
            <person name="Binder M."/>
            <person name="Bloem J."/>
            <person name="Labutti K."/>
            <person name="Salamov A."/>
            <person name="Andreopoulos B."/>
            <person name="Baker S."/>
            <person name="Barry K."/>
            <person name="Bills G."/>
            <person name="Bluhm B."/>
            <person name="Cannon C."/>
            <person name="Castanera R."/>
            <person name="Culley D."/>
            <person name="Daum C."/>
            <person name="Ezra D."/>
            <person name="Gonzalez J."/>
            <person name="Henrissat B."/>
            <person name="Kuo A."/>
            <person name="Liang C."/>
            <person name="Lipzen A."/>
            <person name="Lutzoni F."/>
            <person name="Magnuson J."/>
            <person name="Mondo S."/>
            <person name="Nolan M."/>
            <person name="Ohm R."/>
            <person name="Pangilinan J."/>
            <person name="Park H.-J."/>
            <person name="Ramirez L."/>
            <person name="Alfaro M."/>
            <person name="Sun H."/>
            <person name="Tritt A."/>
            <person name="Yoshinaga Y."/>
            <person name="Zwiers L.-H."/>
            <person name="Turgeon B."/>
            <person name="Goodwin S."/>
            <person name="Spatafora J."/>
            <person name="Crous P."/>
            <person name="Grigoriev I."/>
        </authorList>
    </citation>
    <scope>NUCLEOTIDE SEQUENCE</scope>
    <source>
        <strain evidence="2">CBS 269.34</strain>
    </source>
</reference>
<dbReference type="AlphaFoldDB" id="A0A6A6QQ25"/>
<dbReference type="OrthoDB" id="10376811at2759"/>
<dbReference type="Proteomes" id="UP000799750">
    <property type="component" value="Unassembled WGS sequence"/>
</dbReference>
<protein>
    <submittedName>
        <fullName evidence="2">Uncharacterized protein</fullName>
    </submittedName>
</protein>
<keyword evidence="3" id="KW-1185">Reference proteome</keyword>
<feature type="compositionally biased region" description="Low complexity" evidence="1">
    <location>
        <begin position="16"/>
        <end position="40"/>
    </location>
</feature>
<gene>
    <name evidence="2" type="ORF">BU16DRAFT_562240</name>
</gene>
<evidence type="ECO:0000256" key="1">
    <source>
        <dbReference type="SAM" id="MobiDB-lite"/>
    </source>
</evidence>
<proteinExistence type="predicted"/>
<feature type="compositionally biased region" description="Polar residues" evidence="1">
    <location>
        <begin position="1"/>
        <end position="15"/>
    </location>
</feature>
<accession>A0A6A6QQ25</accession>
<evidence type="ECO:0000313" key="3">
    <source>
        <dbReference type="Proteomes" id="UP000799750"/>
    </source>
</evidence>
<evidence type="ECO:0000313" key="2">
    <source>
        <dbReference type="EMBL" id="KAF2494588.1"/>
    </source>
</evidence>